<feature type="signal peptide" evidence="2">
    <location>
        <begin position="1"/>
        <end position="18"/>
    </location>
</feature>
<evidence type="ECO:0000313" key="5">
    <source>
        <dbReference type="Proteomes" id="UP000294927"/>
    </source>
</evidence>
<evidence type="ECO:0000256" key="1">
    <source>
        <dbReference type="SAM" id="MobiDB-lite"/>
    </source>
</evidence>
<evidence type="ECO:0000259" key="3">
    <source>
        <dbReference type="Pfam" id="PF14016"/>
    </source>
</evidence>
<dbReference type="InterPro" id="IPR025326">
    <property type="entry name" value="DUF4232"/>
</dbReference>
<evidence type="ECO:0000313" key="4">
    <source>
        <dbReference type="EMBL" id="TDV56283.1"/>
    </source>
</evidence>
<reference evidence="4 5" key="1">
    <citation type="submission" date="2019-03" db="EMBL/GenBank/DDBJ databases">
        <title>Genomic Encyclopedia of Archaeal and Bacterial Type Strains, Phase II (KMG-II): from individual species to whole genera.</title>
        <authorList>
            <person name="Goeker M."/>
        </authorList>
    </citation>
    <scope>NUCLEOTIDE SEQUENCE [LARGE SCALE GENOMIC DNA]</scope>
    <source>
        <strain evidence="4 5">DSM 45499</strain>
    </source>
</reference>
<dbReference type="AlphaFoldDB" id="A0A4R7W169"/>
<dbReference type="RefSeq" id="WP_133901542.1">
    <property type="nucleotide sequence ID" value="NZ_SOCP01000002.1"/>
</dbReference>
<evidence type="ECO:0000256" key="2">
    <source>
        <dbReference type="SAM" id="SignalP"/>
    </source>
</evidence>
<name>A0A4R7W169_9PSEU</name>
<feature type="region of interest" description="Disordered" evidence="1">
    <location>
        <begin position="30"/>
        <end position="59"/>
    </location>
</feature>
<sequence>MWHSTVRKGFLIAGGVTAAVVLAGCGQQAAESASPDGSRTSTATSDVQAQAETSSAPAANSAECKVADLTIGFGQSEGAAGTIYRPIIFTNKGTRTCTMQGFPGVSYVAGDDGHQVGPGADHSSDKLPAVTLKPGDSANSSLGVRNAVADDPNCQKTAVRGLRVYPPDEYDSMFLASEGTACAGTTSENQLTISSIEPGTSHH</sequence>
<accession>A0A4R7W169</accession>
<keyword evidence="2" id="KW-0732">Signal</keyword>
<feature type="compositionally biased region" description="Polar residues" evidence="1">
    <location>
        <begin position="30"/>
        <end position="58"/>
    </location>
</feature>
<protein>
    <submittedName>
        <fullName evidence="4">Uncharacterized protein DUF4232</fullName>
    </submittedName>
</protein>
<gene>
    <name evidence="4" type="ORF">CLV71_102349</name>
</gene>
<dbReference type="EMBL" id="SOCP01000002">
    <property type="protein sequence ID" value="TDV56283.1"/>
    <property type="molecule type" value="Genomic_DNA"/>
</dbReference>
<dbReference type="OrthoDB" id="3268346at2"/>
<feature type="chain" id="PRO_5038379582" evidence="2">
    <location>
        <begin position="19"/>
        <end position="203"/>
    </location>
</feature>
<comment type="caution">
    <text evidence="4">The sequence shown here is derived from an EMBL/GenBank/DDBJ whole genome shotgun (WGS) entry which is preliminary data.</text>
</comment>
<dbReference type="Proteomes" id="UP000294927">
    <property type="component" value="Unassembled WGS sequence"/>
</dbReference>
<feature type="domain" description="DUF4232" evidence="3">
    <location>
        <begin position="64"/>
        <end position="195"/>
    </location>
</feature>
<proteinExistence type="predicted"/>
<keyword evidence="5" id="KW-1185">Reference proteome</keyword>
<organism evidence="4 5">
    <name type="scientific">Actinophytocola oryzae</name>
    <dbReference type="NCBI Taxonomy" id="502181"/>
    <lineage>
        <taxon>Bacteria</taxon>
        <taxon>Bacillati</taxon>
        <taxon>Actinomycetota</taxon>
        <taxon>Actinomycetes</taxon>
        <taxon>Pseudonocardiales</taxon>
        <taxon>Pseudonocardiaceae</taxon>
    </lineage>
</organism>
<dbReference type="Pfam" id="PF14016">
    <property type="entry name" value="DUF4232"/>
    <property type="match status" value="1"/>
</dbReference>
<dbReference type="PROSITE" id="PS51257">
    <property type="entry name" value="PROKAR_LIPOPROTEIN"/>
    <property type="match status" value="1"/>
</dbReference>